<dbReference type="InterPro" id="IPR008279">
    <property type="entry name" value="PEP-util_enz_mobile_dom"/>
</dbReference>
<dbReference type="PANTHER" id="PTHR43615:SF1">
    <property type="entry name" value="PPDK_N DOMAIN-CONTAINING PROTEIN"/>
    <property type="match status" value="1"/>
</dbReference>
<dbReference type="SUPFAM" id="SSF56059">
    <property type="entry name" value="Glutathione synthetase ATP-binding domain-like"/>
    <property type="match status" value="1"/>
</dbReference>
<reference evidence="5" key="1">
    <citation type="journal article" date="2019" name="Int. J. Syst. Evol. Microbiol.">
        <title>The Global Catalogue of Microorganisms (GCM) 10K type strain sequencing project: providing services to taxonomists for standard genome sequencing and annotation.</title>
        <authorList>
            <consortium name="The Broad Institute Genomics Platform"/>
            <consortium name="The Broad Institute Genome Sequencing Center for Infectious Disease"/>
            <person name="Wu L."/>
            <person name="Ma J."/>
        </authorList>
    </citation>
    <scope>NUCLEOTIDE SEQUENCE [LARGE SCALE GENOMIC DNA]</scope>
    <source>
        <strain evidence="5">XZYJ18</strain>
    </source>
</reference>
<feature type="domain" description="PEP-utilising enzyme mobile" evidence="2">
    <location>
        <begin position="736"/>
        <end position="807"/>
    </location>
</feature>
<feature type="region of interest" description="Disordered" evidence="1">
    <location>
        <begin position="692"/>
        <end position="714"/>
    </location>
</feature>
<dbReference type="PANTHER" id="PTHR43615">
    <property type="entry name" value="PHOSPHOENOLPYRUVATE SYNTHASE-RELATED"/>
    <property type="match status" value="1"/>
</dbReference>
<dbReference type="InterPro" id="IPR036637">
    <property type="entry name" value="Phosphohistidine_dom_sf"/>
</dbReference>
<sequence length="823" mass="85838">MNVIRLSEITDGMADLVGGKAAGLAAMIAAGERVPDGFCLTTAAHRAAAVPEEEVAAAYERLGGGPVAVRSSATAEDLPHASFAGQQDTFLDVNGADDVVGAVRRVWDSLHSERATAYREAQEIDPATAAMAVVVQRMVGAAAAGVMFTANPLTGRRTETVVDAVAGPGTAVADGTAVPDHYVLDTATADAATGERGCLGRRDLDALRRAGARLQALFGAPQDVEWAIDHDGELWLLQSRPITTLFPLPSDSGHPQPRVYLEFGHVQGMLQPFTPMGMSVLKVVAAGIARSFGVPADPVEGPAAVVGIGGRLYGDLTDLVRSPWTRARLPEAMGVDFGPRAQAVVERVMADPRFAARRGRPVRGRTVLTVALRTVPRALAGIGRALARPEAARDRVARAIGEIRREADAPPGPMTASERLDSVAAADAPFPSGDALVWPVATALLVTALPGALLRGVADGAEMNTVLGGLSHNVTTEMDLALWRLAEGAAGHRALLSDTPPHRLAAMYAAGTLPDIGLPAFLDAYGHRAAAEVDVGVPRWEEDPAPLFAAIANYLRVTDPEQAADRRFARAGAAAEATIERVLERARRARPVRGRLAGVLLRRARVLAGLREAGKFAGLYRLRRMRRELLLAGEEMADRGLLEDAGDIMFLTLPEARAAVDGGAGRTALVAARKDLHRRELRRRSVPVALLSDGTDPEALAPPDPPGAGALSGTAAAAGRATGPARVVHDPAGARIEPGEILVAPATDPGWTPLFLTVAGLVTETGSAMAHGPTVAREYGVPTVVCVRDATRRIRTGQVVTVDGTAGTVTVGPGDAAASPVDP</sequence>
<dbReference type="InterPro" id="IPR002192">
    <property type="entry name" value="PPDK_AMP/ATP-bd"/>
</dbReference>
<dbReference type="EMBL" id="JBHSFQ010000040">
    <property type="protein sequence ID" value="MFC4565551.1"/>
    <property type="molecule type" value="Genomic_DNA"/>
</dbReference>
<comment type="caution">
    <text evidence="4">The sequence shown here is derived from an EMBL/GenBank/DDBJ whole genome shotgun (WGS) entry which is preliminary data.</text>
</comment>
<feature type="domain" description="Pyruvate phosphate dikinase AMP/ATP-binding" evidence="3">
    <location>
        <begin position="192"/>
        <end position="244"/>
    </location>
</feature>
<evidence type="ECO:0000256" key="1">
    <source>
        <dbReference type="SAM" id="MobiDB-lite"/>
    </source>
</evidence>
<dbReference type="RefSeq" id="WP_378579632.1">
    <property type="nucleotide sequence ID" value="NZ_JBHSFQ010000040.1"/>
</dbReference>
<feature type="domain" description="Pyruvate phosphate dikinase AMP/ATP-binding" evidence="3">
    <location>
        <begin position="52"/>
        <end position="190"/>
    </location>
</feature>
<evidence type="ECO:0000259" key="2">
    <source>
        <dbReference type="Pfam" id="PF00391"/>
    </source>
</evidence>
<name>A0ABV9E5G8_9ACTN</name>
<dbReference type="Pfam" id="PF00391">
    <property type="entry name" value="PEP-utilizers"/>
    <property type="match status" value="1"/>
</dbReference>
<dbReference type="InterPro" id="IPR013815">
    <property type="entry name" value="ATP_grasp_subdomain_1"/>
</dbReference>
<accession>A0ABV9E5G8</accession>
<keyword evidence="5" id="KW-1185">Reference proteome</keyword>
<evidence type="ECO:0000313" key="4">
    <source>
        <dbReference type="EMBL" id="MFC4565551.1"/>
    </source>
</evidence>
<dbReference type="Gene3D" id="3.50.30.10">
    <property type="entry name" value="Phosphohistidine domain"/>
    <property type="match status" value="1"/>
</dbReference>
<evidence type="ECO:0000259" key="3">
    <source>
        <dbReference type="Pfam" id="PF01326"/>
    </source>
</evidence>
<dbReference type="Gene3D" id="3.30.470.20">
    <property type="entry name" value="ATP-grasp fold, B domain"/>
    <property type="match status" value="2"/>
</dbReference>
<gene>
    <name evidence="4" type="ORF">ACFO4E_27150</name>
</gene>
<dbReference type="Pfam" id="PF01326">
    <property type="entry name" value="PPDK_N"/>
    <property type="match status" value="2"/>
</dbReference>
<proteinExistence type="predicted"/>
<organism evidence="4 5">
    <name type="scientific">Nocardiopsis mangrovi</name>
    <dbReference type="NCBI Taxonomy" id="1179818"/>
    <lineage>
        <taxon>Bacteria</taxon>
        <taxon>Bacillati</taxon>
        <taxon>Actinomycetota</taxon>
        <taxon>Actinomycetes</taxon>
        <taxon>Streptosporangiales</taxon>
        <taxon>Nocardiopsidaceae</taxon>
        <taxon>Nocardiopsis</taxon>
    </lineage>
</organism>
<dbReference type="Proteomes" id="UP001595923">
    <property type="component" value="Unassembled WGS sequence"/>
</dbReference>
<evidence type="ECO:0000313" key="5">
    <source>
        <dbReference type="Proteomes" id="UP001595923"/>
    </source>
</evidence>
<dbReference type="SUPFAM" id="SSF52009">
    <property type="entry name" value="Phosphohistidine domain"/>
    <property type="match status" value="1"/>
</dbReference>
<dbReference type="InterPro" id="IPR051549">
    <property type="entry name" value="PEP_Utilizing_Enz"/>
</dbReference>
<protein>
    <submittedName>
        <fullName evidence="4">PEP/pyruvate-binding domain-containing protein</fullName>
    </submittedName>
</protein>
<dbReference type="Gene3D" id="3.30.1490.20">
    <property type="entry name" value="ATP-grasp fold, A domain"/>
    <property type="match status" value="2"/>
</dbReference>